<keyword evidence="1" id="KW-1133">Transmembrane helix</keyword>
<accession>A0A1X7AMZ2</accession>
<dbReference type="AlphaFoldDB" id="A0A1X7AMZ2"/>
<evidence type="ECO:0000256" key="1">
    <source>
        <dbReference type="SAM" id="Phobius"/>
    </source>
</evidence>
<dbReference type="InterPro" id="IPR016181">
    <property type="entry name" value="Acyl_CoA_acyltransferase"/>
</dbReference>
<dbReference type="OrthoDB" id="677174at2"/>
<feature type="transmembrane region" description="Helical" evidence="1">
    <location>
        <begin position="12"/>
        <end position="30"/>
    </location>
</feature>
<evidence type="ECO:0000313" key="3">
    <source>
        <dbReference type="Proteomes" id="UP000196573"/>
    </source>
</evidence>
<dbReference type="Proteomes" id="UP000196573">
    <property type="component" value="Unassembled WGS sequence"/>
</dbReference>
<dbReference type="RefSeq" id="WP_087112111.1">
    <property type="nucleotide sequence ID" value="NZ_CBCSCN010000010.1"/>
</dbReference>
<proteinExistence type="predicted"/>
<organism evidence="2 3">
    <name type="scientific">Parendozoicomonas haliclonae</name>
    <dbReference type="NCBI Taxonomy" id="1960125"/>
    <lineage>
        <taxon>Bacteria</taxon>
        <taxon>Pseudomonadati</taxon>
        <taxon>Pseudomonadota</taxon>
        <taxon>Gammaproteobacteria</taxon>
        <taxon>Oceanospirillales</taxon>
        <taxon>Endozoicomonadaceae</taxon>
        <taxon>Parendozoicomonas</taxon>
    </lineage>
</organism>
<evidence type="ECO:0000313" key="2">
    <source>
        <dbReference type="EMBL" id="SMA49664.1"/>
    </source>
</evidence>
<keyword evidence="3" id="KW-1185">Reference proteome</keyword>
<protein>
    <recommendedName>
        <fullName evidence="4">N-acetyltransferase domain-containing protein</fullName>
    </recommendedName>
</protein>
<dbReference type="SUPFAM" id="SSF55729">
    <property type="entry name" value="Acyl-CoA N-acyltransferases (Nat)"/>
    <property type="match status" value="1"/>
</dbReference>
<feature type="transmembrane region" description="Helical" evidence="1">
    <location>
        <begin position="36"/>
        <end position="60"/>
    </location>
</feature>
<name>A0A1X7AMZ2_9GAMM</name>
<keyword evidence="1" id="KW-0472">Membrane</keyword>
<evidence type="ECO:0008006" key="4">
    <source>
        <dbReference type="Google" id="ProtNLM"/>
    </source>
</evidence>
<reference evidence="2 3" key="1">
    <citation type="submission" date="2017-03" db="EMBL/GenBank/DDBJ databases">
        <authorList>
            <person name="Afonso C.L."/>
            <person name="Miller P.J."/>
            <person name="Scott M.A."/>
            <person name="Spackman E."/>
            <person name="Goraichik I."/>
            <person name="Dimitrov K.M."/>
            <person name="Suarez D.L."/>
            <person name="Swayne D.E."/>
        </authorList>
    </citation>
    <scope>NUCLEOTIDE SEQUENCE [LARGE SCALE GENOMIC DNA]</scope>
    <source>
        <strain evidence="2">SB41UT1</strain>
    </source>
</reference>
<dbReference type="EMBL" id="FWPT01000008">
    <property type="protein sequence ID" value="SMA49664.1"/>
    <property type="molecule type" value="Genomic_DNA"/>
</dbReference>
<sequence>MSEINWLEMFGYLATVLTGISLSMSSLVRLRWMNMIGSFCFGTYGLLIGAWPVVALNYYLTAMNIFHLWKIYHEPTHFRLVPSSVSDVYFQEFINLHLTDIKEFFPPFHLRDDRDYMAVMIHRDLALAGLFICHKTDADTMEVDLDYVLPPYRDLKPGQFVFVENSSFFRDKGVRKVVSATGSDIHREYLQKIGFIQKDDKLEMMIV</sequence>
<keyword evidence="1" id="KW-0812">Transmembrane</keyword>
<gene>
    <name evidence="2" type="ORF">EHSB41UT_03446</name>
</gene>